<evidence type="ECO:0000256" key="6">
    <source>
        <dbReference type="ARBA" id="ARBA00022840"/>
    </source>
</evidence>
<dbReference type="GO" id="GO:0005524">
    <property type="term" value="F:ATP binding"/>
    <property type="evidence" value="ECO:0007669"/>
    <property type="project" value="UniProtKB-KW"/>
</dbReference>
<dbReference type="EMBL" id="OU896715">
    <property type="protein sequence ID" value="CAH1183645.1"/>
    <property type="molecule type" value="Genomic_DNA"/>
</dbReference>
<dbReference type="CDD" id="cd03244">
    <property type="entry name" value="ABCC_MRP_domain2"/>
    <property type="match status" value="1"/>
</dbReference>
<evidence type="ECO:0000256" key="3">
    <source>
        <dbReference type="ARBA" id="ARBA00022692"/>
    </source>
</evidence>
<dbReference type="GO" id="GO:0140359">
    <property type="term" value="F:ABC-type transporter activity"/>
    <property type="evidence" value="ECO:0007669"/>
    <property type="project" value="InterPro"/>
</dbReference>
<evidence type="ECO:0000256" key="8">
    <source>
        <dbReference type="ARBA" id="ARBA00023136"/>
    </source>
</evidence>
<feature type="transmembrane region" description="Helical" evidence="10">
    <location>
        <begin position="909"/>
        <end position="937"/>
    </location>
</feature>
<dbReference type="OrthoDB" id="6500128at2759"/>
<feature type="region of interest" description="Disordered" evidence="9">
    <location>
        <begin position="1356"/>
        <end position="1382"/>
    </location>
</feature>
<comment type="subcellular location">
    <subcellularLocation>
        <location evidence="1">Membrane</location>
        <topology evidence="1">Multi-pass membrane protein</topology>
    </subcellularLocation>
</comment>
<evidence type="ECO:0000256" key="5">
    <source>
        <dbReference type="ARBA" id="ARBA00022741"/>
    </source>
</evidence>
<feature type="transmembrane region" description="Helical" evidence="10">
    <location>
        <begin position="186"/>
        <end position="209"/>
    </location>
</feature>
<evidence type="ECO:0000259" key="11">
    <source>
        <dbReference type="PROSITE" id="PS50893"/>
    </source>
</evidence>
<feature type="domain" description="ABC transporter" evidence="11">
    <location>
        <begin position="482"/>
        <end position="702"/>
    </location>
</feature>
<dbReference type="PROSITE" id="PS00211">
    <property type="entry name" value="ABC_TRANSPORTER_1"/>
    <property type="match status" value="2"/>
</dbReference>
<feature type="transmembrane region" description="Helical" evidence="10">
    <location>
        <begin position="288"/>
        <end position="306"/>
    </location>
</feature>
<dbReference type="PANTHER" id="PTHR24223">
    <property type="entry name" value="ATP-BINDING CASSETTE SUB-FAMILY C"/>
    <property type="match status" value="1"/>
</dbReference>
<dbReference type="InterPro" id="IPR036640">
    <property type="entry name" value="ABC1_TM_sf"/>
</dbReference>
<feature type="transmembrane region" description="Helical" evidence="10">
    <location>
        <begin position="259"/>
        <end position="282"/>
    </location>
</feature>
<evidence type="ECO:0000313" key="13">
    <source>
        <dbReference type="EMBL" id="CAH1183645.1"/>
    </source>
</evidence>
<dbReference type="FunFam" id="1.20.1560.10:FF:000014">
    <property type="entry name" value="Multidrug resistance-associated protein member 4"/>
    <property type="match status" value="1"/>
</dbReference>
<dbReference type="InterPro" id="IPR017871">
    <property type="entry name" value="ABC_transporter-like_CS"/>
</dbReference>
<dbReference type="FunFam" id="3.40.50.300:FF:000163">
    <property type="entry name" value="Multidrug resistance-associated protein member 4"/>
    <property type="match status" value="1"/>
</dbReference>
<keyword evidence="3 10" id="KW-0812">Transmembrane</keyword>
<feature type="domain" description="ABC transmembrane type-1" evidence="12">
    <location>
        <begin position="125"/>
        <end position="429"/>
    </location>
</feature>
<feature type="transmembrane region" description="Helical" evidence="10">
    <location>
        <begin position="1009"/>
        <end position="1029"/>
    </location>
</feature>
<keyword evidence="7 10" id="KW-1133">Transmembrane helix</keyword>
<evidence type="ECO:0000256" key="7">
    <source>
        <dbReference type="ARBA" id="ARBA00022989"/>
    </source>
</evidence>
<dbReference type="GO" id="GO:0016887">
    <property type="term" value="F:ATP hydrolysis activity"/>
    <property type="evidence" value="ECO:0007669"/>
    <property type="project" value="InterPro"/>
</dbReference>
<dbReference type="Proteomes" id="UP001153737">
    <property type="component" value="Chromosome 9"/>
</dbReference>
<keyword evidence="8 10" id="KW-0472">Membrane</keyword>
<feature type="transmembrane region" description="Helical" evidence="10">
    <location>
        <begin position="824"/>
        <end position="848"/>
    </location>
</feature>
<evidence type="ECO:0000256" key="2">
    <source>
        <dbReference type="ARBA" id="ARBA00022448"/>
    </source>
</evidence>
<sequence length="1382" mass="156576">MNEKIIKSIFARIRKWNKNHNYFNMRSIAEESQEDQRQESPRKTANFLSTITFWYSLRLFHEGRKRDLNEDDLTKPLDAHKSQILGDKIAKIWAQEYDDAIEHKRKPSMTKVIMKTFYKDILIYGLVLLIMEMGIRLQQPLFIGLFVRFFSAENKNNTEPLHSPMYINRLLYFWTPNLSPIQKSEAYLYAAGVMLCSLIVVMVLHPYMLAVLHIGMQIRVACCSLIYRKALRIRLTALGGRTVGNAVNLMSNDVTRFDLAAIFLHYLWIGPLQLLFIIYFMYKEVGNAALVGILAIVCVMPLQMFLGTRTSALRRKAGERTDERVRQMNEIIQSMQVIKMYAWEYAFAKLISMLRRRELNVIIYTSYIRGLIMSFIMFTTRFAIFLTVMFYISSGNDITAERVFVVTSYYQILRQTMTVYFPQGVSMLAESAVSIKRIETFMLTDETTVGDPTILDPLLHTKPKKYNVRHSFPSTSEDEPFVRVVHGIAKYGEDVCLDDINLEVYPGKLTAVVGPVGAGKSCLLNMVMGELALFSGKCTTNGVISYASQEPWLFAGSVRQNILFGREFELLRYRDVVKACALTRDFSLLPFGDRSIVGERGISLSGGQRARVNLARAVYKRADIYLLDDPLSAVDIQVGQQLFEACIKRYLEDKVVILITHQLQYLKRADQIVIMSNGMIHGKGDYNELIGTDTSAFAELLKEASSTLPADEKEVEKVMRALSITSTVFNSIIDIEGKKKTPFISPEIRTVGSVDFSNYVAYFRAGANCCGILLVILMFLLAQLLASSGDYFLAQWVNLEELRSHVGSAAVMGFFDTLRREDCILIYTIIIIATIVVAVTRSLVFFTLCMRSSMGLHNQMFDTIIRATMRFFNINTSGRILNRFSKDLGAVDEMLPNAFIDTTQMLLNLVGAVIVVGFIEPFLLIPTFLMGLSFFILRKVYLSTSRNVKRLEGITRSPVFAHLNASLQGLPTIRSNGAEQILVQEFDKLQDTHSSAWFMFLYTSRAFGLWLDLICTVYIGLVTFSFIILSDKYHGSYVGLAITQCIGLSGLVQWGMRQSAELENQMTSVERVLEFTRIEQEPGLESVPDKKPPASWPKFGKIEFINTTLRYSIFDPPVLRRLNFLIHPREKVGIVGRTGAGKSSLIGTLFRLCSFEGQILIDNLDISVLGLHDLRRKISIIPQEPVLFSGTLRYNLDPFHEYNDTDIFGAIIDVELKCAMTNGIQCLDDVMTEGGVNLSVGERQMVCLARAILRNNIILVMDEATANVDTQTDRFIQNTIRTKFAHCTVLTIAHRLHTVMDSDRVIVMDAGMVVEFDHPYLLLQNRETLFSDMVRRTGPGVTVALTNIAKKSYEARGQVHQVDDRSRANSTNYPTTNNSTND</sequence>
<protein>
    <recommendedName>
        <fullName evidence="15">Multidrug resistance-associated protein lethal(2)03659</fullName>
    </recommendedName>
</protein>
<proteinExistence type="predicted"/>
<keyword evidence="14" id="KW-1185">Reference proteome</keyword>
<dbReference type="FunFam" id="3.40.50.300:FF:000973">
    <property type="entry name" value="Multidrug resistance-associated protein 4"/>
    <property type="match status" value="1"/>
</dbReference>
<dbReference type="FunFam" id="1.20.1560.10:FF:000026">
    <property type="entry name" value="Multidrug resistance-associated protein lethal(2)03659"/>
    <property type="match status" value="1"/>
</dbReference>
<feature type="transmembrane region" description="Helical" evidence="10">
    <location>
        <begin position="361"/>
        <end position="392"/>
    </location>
</feature>
<dbReference type="SUPFAM" id="SSF52540">
    <property type="entry name" value="P-loop containing nucleoside triphosphate hydrolases"/>
    <property type="match status" value="2"/>
</dbReference>
<gene>
    <name evidence="13" type="ORF">PHAECO_LOCUS13085</name>
</gene>
<feature type="domain" description="ABC transporter" evidence="11">
    <location>
        <begin position="1102"/>
        <end position="1335"/>
    </location>
</feature>
<feature type="transmembrane region" description="Helical" evidence="10">
    <location>
        <begin position="121"/>
        <end position="147"/>
    </location>
</feature>
<dbReference type="Pfam" id="PF00664">
    <property type="entry name" value="ABC_membrane"/>
    <property type="match status" value="2"/>
</dbReference>
<feature type="compositionally biased region" description="Low complexity" evidence="9">
    <location>
        <begin position="1369"/>
        <end position="1382"/>
    </location>
</feature>
<reference evidence="13" key="1">
    <citation type="submission" date="2022-01" db="EMBL/GenBank/DDBJ databases">
        <authorList>
            <person name="King R."/>
        </authorList>
    </citation>
    <scope>NUCLEOTIDE SEQUENCE</scope>
</reference>
<keyword evidence="6" id="KW-0067">ATP-binding</keyword>
<dbReference type="PROSITE" id="PS50929">
    <property type="entry name" value="ABC_TM1F"/>
    <property type="match status" value="2"/>
</dbReference>
<keyword evidence="2" id="KW-0813">Transport</keyword>
<accession>A0A9P0DZH6</accession>
<dbReference type="Gene3D" id="3.40.50.300">
    <property type="entry name" value="P-loop containing nucleotide triphosphate hydrolases"/>
    <property type="match status" value="2"/>
</dbReference>
<evidence type="ECO:0000256" key="1">
    <source>
        <dbReference type="ARBA" id="ARBA00004141"/>
    </source>
</evidence>
<dbReference type="InterPro" id="IPR011527">
    <property type="entry name" value="ABC1_TM_dom"/>
</dbReference>
<organism evidence="13 14">
    <name type="scientific">Phaedon cochleariae</name>
    <name type="common">Mustard beetle</name>
    <dbReference type="NCBI Taxonomy" id="80249"/>
    <lineage>
        <taxon>Eukaryota</taxon>
        <taxon>Metazoa</taxon>
        <taxon>Ecdysozoa</taxon>
        <taxon>Arthropoda</taxon>
        <taxon>Hexapoda</taxon>
        <taxon>Insecta</taxon>
        <taxon>Pterygota</taxon>
        <taxon>Neoptera</taxon>
        <taxon>Endopterygota</taxon>
        <taxon>Coleoptera</taxon>
        <taxon>Polyphaga</taxon>
        <taxon>Cucujiformia</taxon>
        <taxon>Chrysomeloidea</taxon>
        <taxon>Chrysomelidae</taxon>
        <taxon>Chrysomelinae</taxon>
        <taxon>Chrysomelini</taxon>
        <taxon>Phaedon</taxon>
    </lineage>
</organism>
<evidence type="ECO:0008006" key="15">
    <source>
        <dbReference type="Google" id="ProtNLM"/>
    </source>
</evidence>
<evidence type="ECO:0000256" key="4">
    <source>
        <dbReference type="ARBA" id="ARBA00022737"/>
    </source>
</evidence>
<dbReference type="SMART" id="SM00382">
    <property type="entry name" value="AAA"/>
    <property type="match status" value="2"/>
</dbReference>
<dbReference type="Gene3D" id="1.20.1560.10">
    <property type="entry name" value="ABC transporter type 1, transmembrane domain"/>
    <property type="match status" value="2"/>
</dbReference>
<dbReference type="GO" id="GO:0016020">
    <property type="term" value="C:membrane"/>
    <property type="evidence" value="ECO:0007669"/>
    <property type="project" value="UniProtKB-SubCell"/>
</dbReference>
<dbReference type="PROSITE" id="PS50893">
    <property type="entry name" value="ABC_TRANSPORTER_2"/>
    <property type="match status" value="2"/>
</dbReference>
<evidence type="ECO:0000313" key="14">
    <source>
        <dbReference type="Proteomes" id="UP001153737"/>
    </source>
</evidence>
<evidence type="ECO:0000259" key="12">
    <source>
        <dbReference type="PROSITE" id="PS50929"/>
    </source>
</evidence>
<evidence type="ECO:0000256" key="10">
    <source>
        <dbReference type="SAM" id="Phobius"/>
    </source>
</evidence>
<reference evidence="13" key="2">
    <citation type="submission" date="2022-10" db="EMBL/GenBank/DDBJ databases">
        <authorList>
            <consortium name="ENA_rothamsted_submissions"/>
            <consortium name="culmorum"/>
            <person name="King R."/>
        </authorList>
    </citation>
    <scope>NUCLEOTIDE SEQUENCE</scope>
</reference>
<dbReference type="InterPro" id="IPR050173">
    <property type="entry name" value="ABC_transporter_C-like"/>
</dbReference>
<dbReference type="InterPro" id="IPR003439">
    <property type="entry name" value="ABC_transporter-like_ATP-bd"/>
</dbReference>
<keyword evidence="5" id="KW-0547">Nucleotide-binding</keyword>
<dbReference type="CDD" id="cd03250">
    <property type="entry name" value="ABCC_MRP_domain1"/>
    <property type="match status" value="1"/>
</dbReference>
<evidence type="ECO:0000256" key="9">
    <source>
        <dbReference type="SAM" id="MobiDB-lite"/>
    </source>
</evidence>
<dbReference type="PANTHER" id="PTHR24223:SF448">
    <property type="entry name" value="FI20146P1-RELATED"/>
    <property type="match status" value="1"/>
</dbReference>
<dbReference type="InterPro" id="IPR003593">
    <property type="entry name" value="AAA+_ATPase"/>
</dbReference>
<feature type="transmembrane region" description="Helical" evidence="10">
    <location>
        <begin position="1035"/>
        <end position="1056"/>
    </location>
</feature>
<dbReference type="Pfam" id="PF00005">
    <property type="entry name" value="ABC_tran"/>
    <property type="match status" value="2"/>
</dbReference>
<name>A0A9P0DZH6_PHACE</name>
<keyword evidence="4" id="KW-0677">Repeat</keyword>
<dbReference type="InterPro" id="IPR027417">
    <property type="entry name" value="P-loop_NTPase"/>
</dbReference>
<dbReference type="SUPFAM" id="SSF90123">
    <property type="entry name" value="ABC transporter transmembrane region"/>
    <property type="match status" value="2"/>
</dbReference>
<feature type="domain" description="ABC transmembrane type-1" evidence="12">
    <location>
        <begin position="773"/>
        <end position="1064"/>
    </location>
</feature>